<comment type="caution">
    <text evidence="1">The sequence shown here is derived from an EMBL/GenBank/DDBJ whole genome shotgun (WGS) entry which is preliminary data.</text>
</comment>
<reference evidence="4 6" key="1">
    <citation type="submission" date="2018-09" db="EMBL/GenBank/DDBJ databases">
        <title>Genomic investigation of the strawberry pathogen Phytophthora fragariae indicates pathogenicity is determined by transcriptional variation in three key races.</title>
        <authorList>
            <person name="Adams T.M."/>
            <person name="Armitage A.D."/>
            <person name="Sobczyk M.K."/>
            <person name="Bates H.J."/>
            <person name="Dunwell J.M."/>
            <person name="Nellist C.F."/>
            <person name="Harrison R.J."/>
        </authorList>
    </citation>
    <scope>NUCLEOTIDE SEQUENCE [LARGE SCALE GENOMIC DNA]</scope>
    <source>
        <strain evidence="2 4">SCRP249</strain>
        <strain evidence="1 6">SCRP324</strain>
        <strain evidence="3 5">SCRP333</strain>
    </source>
</reference>
<protein>
    <submittedName>
        <fullName evidence="1">Uncharacterized protein</fullName>
    </submittedName>
</protein>
<dbReference type="EMBL" id="QXFV01000796">
    <property type="protein sequence ID" value="KAE9025892.1"/>
    <property type="molecule type" value="Genomic_DNA"/>
</dbReference>
<evidence type="ECO:0000313" key="5">
    <source>
        <dbReference type="Proteomes" id="UP000434957"/>
    </source>
</evidence>
<evidence type="ECO:0000313" key="4">
    <source>
        <dbReference type="Proteomes" id="UP000429607"/>
    </source>
</evidence>
<dbReference type="Proteomes" id="UP000429607">
    <property type="component" value="Unassembled WGS sequence"/>
</dbReference>
<dbReference type="EMBL" id="QXFU01000795">
    <property type="protein sequence ID" value="KAE9020343.1"/>
    <property type="molecule type" value="Genomic_DNA"/>
</dbReference>
<dbReference type="AlphaFoldDB" id="A0A6A3LWR0"/>
<keyword evidence="5" id="KW-1185">Reference proteome</keyword>
<dbReference type="Proteomes" id="UP000434957">
    <property type="component" value="Unassembled WGS sequence"/>
</dbReference>
<evidence type="ECO:0000313" key="2">
    <source>
        <dbReference type="EMBL" id="KAE9025892.1"/>
    </source>
</evidence>
<proteinExistence type="predicted"/>
<sequence>MTGNAAEGVRANEATYSFVLEPISVEQIEVVGSRTQEEVCMKAGHNDAVALQDTVKEH</sequence>
<dbReference type="EMBL" id="QXFT01000818">
    <property type="protein sequence ID" value="KAE9335213.1"/>
    <property type="molecule type" value="Genomic_DNA"/>
</dbReference>
<dbReference type="Proteomes" id="UP000435112">
    <property type="component" value="Unassembled WGS sequence"/>
</dbReference>
<evidence type="ECO:0000313" key="3">
    <source>
        <dbReference type="EMBL" id="KAE9335213.1"/>
    </source>
</evidence>
<name>A0A6A3LWR0_9STRA</name>
<accession>A0A6A3LWR0</accession>
<organism evidence="1 6">
    <name type="scientific">Phytophthora rubi</name>
    <dbReference type="NCBI Taxonomy" id="129364"/>
    <lineage>
        <taxon>Eukaryota</taxon>
        <taxon>Sar</taxon>
        <taxon>Stramenopiles</taxon>
        <taxon>Oomycota</taxon>
        <taxon>Peronosporomycetes</taxon>
        <taxon>Peronosporales</taxon>
        <taxon>Peronosporaceae</taxon>
        <taxon>Phytophthora</taxon>
    </lineage>
</organism>
<gene>
    <name evidence="2" type="ORF">PR001_g12315</name>
    <name evidence="1" type="ORF">PR002_g12557</name>
    <name evidence="3" type="ORF">PR003_g13122</name>
</gene>
<evidence type="ECO:0000313" key="6">
    <source>
        <dbReference type="Proteomes" id="UP000435112"/>
    </source>
</evidence>
<evidence type="ECO:0000313" key="1">
    <source>
        <dbReference type="EMBL" id="KAE9020343.1"/>
    </source>
</evidence>